<dbReference type="AlphaFoldDB" id="A0ABD3MMW3"/>
<feature type="binding site" evidence="4">
    <location>
        <position position="407"/>
    </location>
    <ligand>
        <name>Zn(2+)</name>
        <dbReference type="ChEBI" id="CHEBI:29105"/>
        <note>catalytic</note>
    </ligand>
</feature>
<feature type="signal peptide" evidence="6">
    <location>
        <begin position="1"/>
        <end position="21"/>
    </location>
</feature>
<dbReference type="Proteomes" id="UP001530400">
    <property type="component" value="Unassembled WGS sequence"/>
</dbReference>
<feature type="region of interest" description="Disordered" evidence="5">
    <location>
        <begin position="737"/>
        <end position="829"/>
    </location>
</feature>
<dbReference type="Gene3D" id="3.40.390.10">
    <property type="entry name" value="Collagenase (Catalytic Domain)"/>
    <property type="match status" value="1"/>
</dbReference>
<evidence type="ECO:0000313" key="8">
    <source>
        <dbReference type="EMBL" id="KAL3765249.1"/>
    </source>
</evidence>
<feature type="compositionally biased region" description="Polar residues" evidence="5">
    <location>
        <begin position="737"/>
        <end position="758"/>
    </location>
</feature>
<dbReference type="PANTHER" id="PTHR33683">
    <property type="entry name" value="1, PUTATIVE-RELATED"/>
    <property type="match status" value="1"/>
</dbReference>
<dbReference type="SMART" id="SM00607">
    <property type="entry name" value="FTP"/>
    <property type="match status" value="1"/>
</dbReference>
<evidence type="ECO:0000256" key="4">
    <source>
        <dbReference type="PROSITE-ProRule" id="PRU00276"/>
    </source>
</evidence>
<keyword evidence="4" id="KW-0862">Zinc</keyword>
<comment type="caution">
    <text evidence="8">The sequence shown here is derived from an EMBL/GenBank/DDBJ whole genome shotgun (WGS) entry which is preliminary data.</text>
</comment>
<dbReference type="SUPFAM" id="SSF55486">
    <property type="entry name" value="Metalloproteases ('zincins'), catalytic domain"/>
    <property type="match status" value="1"/>
</dbReference>
<evidence type="ECO:0000256" key="6">
    <source>
        <dbReference type="SAM" id="SignalP"/>
    </source>
</evidence>
<organism evidence="8 9">
    <name type="scientific">Cyclotella atomus</name>
    <dbReference type="NCBI Taxonomy" id="382360"/>
    <lineage>
        <taxon>Eukaryota</taxon>
        <taxon>Sar</taxon>
        <taxon>Stramenopiles</taxon>
        <taxon>Ochrophyta</taxon>
        <taxon>Bacillariophyta</taxon>
        <taxon>Coscinodiscophyceae</taxon>
        <taxon>Thalassiosirophycidae</taxon>
        <taxon>Stephanodiscales</taxon>
        <taxon>Stephanodiscaceae</taxon>
        <taxon>Cyclotella</taxon>
    </lineage>
</organism>
<dbReference type="GO" id="GO:0046872">
    <property type="term" value="F:metal ion binding"/>
    <property type="evidence" value="ECO:0007669"/>
    <property type="project" value="UniProtKB-KW"/>
</dbReference>
<evidence type="ECO:0000256" key="5">
    <source>
        <dbReference type="SAM" id="MobiDB-lite"/>
    </source>
</evidence>
<protein>
    <recommendedName>
        <fullName evidence="7">Peptidase M12B domain-containing protein</fullName>
    </recommendedName>
</protein>
<feature type="active site" evidence="4">
    <location>
        <position position="408"/>
    </location>
</feature>
<feature type="chain" id="PRO_5044754092" description="Peptidase M12B domain-containing protein" evidence="6">
    <location>
        <begin position="22"/>
        <end position="1128"/>
    </location>
</feature>
<feature type="compositionally biased region" description="Basic and acidic residues" evidence="5">
    <location>
        <begin position="191"/>
        <end position="215"/>
    </location>
</feature>
<feature type="disulfide bond" evidence="4">
    <location>
        <begin position="431"/>
        <end position="436"/>
    </location>
</feature>
<dbReference type="Gene3D" id="2.60.120.260">
    <property type="entry name" value="Galactose-binding domain-like"/>
    <property type="match status" value="2"/>
</dbReference>
<comment type="caution">
    <text evidence="4">Lacks conserved residue(s) required for the propagation of feature annotation.</text>
</comment>
<feature type="compositionally biased region" description="Low complexity" evidence="5">
    <location>
        <begin position="794"/>
        <end position="824"/>
    </location>
</feature>
<dbReference type="EMBL" id="JALLPJ020001405">
    <property type="protein sequence ID" value="KAL3765249.1"/>
    <property type="molecule type" value="Genomic_DNA"/>
</dbReference>
<proteinExistence type="predicted"/>
<reference evidence="8 9" key="1">
    <citation type="submission" date="2024-10" db="EMBL/GenBank/DDBJ databases">
        <title>Updated reference genomes for cyclostephanoid diatoms.</title>
        <authorList>
            <person name="Roberts W.R."/>
            <person name="Alverson A.J."/>
        </authorList>
    </citation>
    <scope>NUCLEOTIDE SEQUENCE [LARGE SCALE GENOMIC DNA]</scope>
    <source>
        <strain evidence="8 9">AJA010-31</strain>
    </source>
</reference>
<keyword evidence="9" id="KW-1185">Reference proteome</keyword>
<evidence type="ECO:0000256" key="1">
    <source>
        <dbReference type="ARBA" id="ARBA00022723"/>
    </source>
</evidence>
<keyword evidence="1 4" id="KW-0479">Metal-binding</keyword>
<dbReference type="InterPro" id="IPR008979">
    <property type="entry name" value="Galactose-bd-like_sf"/>
</dbReference>
<dbReference type="Pfam" id="PF13582">
    <property type="entry name" value="Reprolysin_3"/>
    <property type="match status" value="1"/>
</dbReference>
<accession>A0ABD3MMW3</accession>
<dbReference type="InterPro" id="IPR024079">
    <property type="entry name" value="MetalloPept_cat_dom_sf"/>
</dbReference>
<keyword evidence="2" id="KW-0106">Calcium</keyword>
<evidence type="ECO:0000259" key="7">
    <source>
        <dbReference type="PROSITE" id="PS50215"/>
    </source>
</evidence>
<evidence type="ECO:0000256" key="3">
    <source>
        <dbReference type="ARBA" id="ARBA00023157"/>
    </source>
</evidence>
<feature type="region of interest" description="Disordered" evidence="5">
    <location>
        <begin position="178"/>
        <end position="217"/>
    </location>
</feature>
<evidence type="ECO:0000313" key="9">
    <source>
        <dbReference type="Proteomes" id="UP001530400"/>
    </source>
</evidence>
<dbReference type="Pfam" id="PF22633">
    <property type="entry name" value="F5_F8_type_C_2"/>
    <property type="match status" value="2"/>
</dbReference>
<feature type="binding site" evidence="4">
    <location>
        <position position="411"/>
    </location>
    <ligand>
        <name>Zn(2+)</name>
        <dbReference type="ChEBI" id="CHEBI:29105"/>
        <note>catalytic</note>
    </ligand>
</feature>
<feature type="binding site" evidence="4">
    <location>
        <position position="417"/>
    </location>
    <ligand>
        <name>Zn(2+)</name>
        <dbReference type="ChEBI" id="CHEBI:29105"/>
        <note>catalytic</note>
    </ligand>
</feature>
<dbReference type="InterPro" id="IPR006585">
    <property type="entry name" value="FTP1"/>
</dbReference>
<feature type="domain" description="Peptidase M12B" evidence="7">
    <location>
        <begin position="259"/>
        <end position="456"/>
    </location>
</feature>
<dbReference type="InterPro" id="IPR001590">
    <property type="entry name" value="Peptidase_M12B"/>
</dbReference>
<evidence type="ECO:0000256" key="2">
    <source>
        <dbReference type="ARBA" id="ARBA00022837"/>
    </source>
</evidence>
<name>A0ABD3MMW3_9STRA</name>
<sequence>MFRSNAAFLILGLGALSFIHGHSSPHRRRLSPDTNIINALHEQMAEGIDHPRFTLTAEYETQGGGLFTSSEPFDIDVVLTNPSVAETTSFSVDGGPRTSVQSTSKFFIADDISDLDLSKQFAILTVDEEQGLVSGLVQKDGKLLKLEQRLGGPTFVTEASAFDPPKDWKCAVAHDTHAPVAKENPPGSDGGGRRVEQSHEHHEHHTHHSHEDGHSHHVHTLNLNEADSIFSQVANIDPNMLHGRRRLYQTDDFPLKWSYQVDLYIEIDQTLVNKHDTDQVNMPNTINYVNTLITAASSVFEREVDTHLHVLHIAKTTIYDGQTTTSGALDIMMNQYSNANAWHYTDSVTGETPDLHHAILGRSLGGGVAYVSAICNSQYGYGVSAGIQGSMQDIGGEMFWDLTVIMHELGHNFGSYHTHDLDGYNPKVDACGDGQCTSLIDGGTLQSGEATIMSYCHLCTGGVSRPLETNVGATFGGHWNGGDRSNVNNWVNNDLVKGWSQDARRVSKTMYEHISSRNSCVEPYLPVPSQFCSKDSDCDNGNSCSIGKCNVVSGTCSVETKDGCCGNGKCEAGENGSNCYDCGPTTLPTPTCSTCWIPYSAMFDIEAINDIDITSISFMIYGGTSNIKVYTAPQSYTNIATNSNSWTLIASGSVAVSNWANIRADIADIPLSAGSKRAFYIVASGQLAIAEDTSTPLAADTNLKLLNPTRVSFSTTEFGSASSGVYSWVGSITYTPNGGAATSSPTRKPTNLPTTKSPTKWPVTAVPTRHPVTLAPSRKPSRNPTKAPSRKPTAKPTTTPAPSRKPTTAPTKSPITSKPTTTSAGNCYPRVSSMKIESTTGEQIHIIDFKAFSSGGDVASGGSAQQSSTFNNLAKFQASSAIDGDLSTLSHTNDNNPWWKVDLRIAMSEITSIEIKNRNCGVTDTGNCLCRLSNAKLLLLDNSGSVVAEKSFGDTCGKFALTLDMDKSFSCSAVTPSPTPSVIASLPRARYVKLHSITGMPIQVNEVEVYTTGSVNVALGKMSSQSSTLNSYGAARAVDGNANSFSHTNDQSPAFEVDLGAEYQIQSVKIVNRYCGSNPDTDPGCLCRLSHVILSLFDDGKGWVDTTAIGDTCNQLEWTHDFSVASTC</sequence>
<keyword evidence="3 4" id="KW-1015">Disulfide bond</keyword>
<gene>
    <name evidence="8" type="ORF">ACHAWO_001190</name>
</gene>
<dbReference type="PANTHER" id="PTHR33683:SF46">
    <property type="entry name" value="SUSHI DOMAIN-CONTAINING PROTEIN"/>
    <property type="match status" value="1"/>
</dbReference>
<dbReference type="SUPFAM" id="SSF49785">
    <property type="entry name" value="Galactose-binding domain-like"/>
    <property type="match status" value="2"/>
</dbReference>
<keyword evidence="6" id="KW-0732">Signal</keyword>
<dbReference type="PROSITE" id="PS50215">
    <property type="entry name" value="ADAM_MEPRO"/>
    <property type="match status" value="1"/>
</dbReference>